<dbReference type="Proteomes" id="UP000298663">
    <property type="component" value="Unassembled WGS sequence"/>
</dbReference>
<sequence>MCVVALSLRASVKAWADSTEFTCIKESLQADFPSLNRALLMARLFIAALFVGLVVLQIHADLAGDIKPIVQMAKPTLEAINEGSKAAATNVKAAVQNVGAAAQQCGNGVAKIAGAATVGAGKTCAKAPMAVYQLIKQLEKKGMSATILKIIFGPPKKKNETRKEARQRRPKKIEVIWTDQGQRKKRIFLGILLAWNTFSLNGLKATMRRLPVS</sequence>
<reference evidence="2 3" key="1">
    <citation type="journal article" date="2015" name="Genome Biol.">
        <title>Comparative genomics of Steinernema reveals deeply conserved gene regulatory networks.</title>
        <authorList>
            <person name="Dillman A.R."/>
            <person name="Macchietto M."/>
            <person name="Porter C.F."/>
            <person name="Rogers A."/>
            <person name="Williams B."/>
            <person name="Antoshechkin I."/>
            <person name="Lee M.M."/>
            <person name="Goodwin Z."/>
            <person name="Lu X."/>
            <person name="Lewis E.E."/>
            <person name="Goodrich-Blair H."/>
            <person name="Stock S.P."/>
            <person name="Adams B.J."/>
            <person name="Sternberg P.W."/>
            <person name="Mortazavi A."/>
        </authorList>
    </citation>
    <scope>NUCLEOTIDE SEQUENCE [LARGE SCALE GENOMIC DNA]</scope>
    <source>
        <strain evidence="2 3">ALL</strain>
    </source>
</reference>
<dbReference type="EMBL" id="AZBU02000005">
    <property type="protein sequence ID" value="TKR76747.1"/>
    <property type="molecule type" value="Genomic_DNA"/>
</dbReference>
<keyword evidence="1" id="KW-0472">Membrane</keyword>
<gene>
    <name evidence="2" type="ORF">L596_017845</name>
</gene>
<reference evidence="2 3" key="2">
    <citation type="journal article" date="2019" name="G3 (Bethesda)">
        <title>Hybrid Assembly of the Genome of the Entomopathogenic Nematode Steinernema carpocapsae Identifies the X-Chromosome.</title>
        <authorList>
            <person name="Serra L."/>
            <person name="Macchietto M."/>
            <person name="Macias-Munoz A."/>
            <person name="McGill C.J."/>
            <person name="Rodriguez I.M."/>
            <person name="Rodriguez B."/>
            <person name="Murad R."/>
            <person name="Mortazavi A."/>
        </authorList>
    </citation>
    <scope>NUCLEOTIDE SEQUENCE [LARGE SCALE GENOMIC DNA]</scope>
    <source>
        <strain evidence="2 3">ALL</strain>
    </source>
</reference>
<feature type="transmembrane region" description="Helical" evidence="1">
    <location>
        <begin position="40"/>
        <end position="58"/>
    </location>
</feature>
<dbReference type="OrthoDB" id="3317725at2759"/>
<accession>A0A4U5N2U9</accession>
<evidence type="ECO:0000313" key="3">
    <source>
        <dbReference type="Proteomes" id="UP000298663"/>
    </source>
</evidence>
<name>A0A4U5N2U9_STECR</name>
<protein>
    <submittedName>
        <fullName evidence="2">Uncharacterized protein</fullName>
    </submittedName>
</protein>
<dbReference type="AlphaFoldDB" id="A0A4U5N2U9"/>
<evidence type="ECO:0000313" key="2">
    <source>
        <dbReference type="EMBL" id="TKR76747.1"/>
    </source>
</evidence>
<organism evidence="2 3">
    <name type="scientific">Steinernema carpocapsae</name>
    <name type="common">Entomopathogenic nematode</name>
    <dbReference type="NCBI Taxonomy" id="34508"/>
    <lineage>
        <taxon>Eukaryota</taxon>
        <taxon>Metazoa</taxon>
        <taxon>Ecdysozoa</taxon>
        <taxon>Nematoda</taxon>
        <taxon>Chromadorea</taxon>
        <taxon>Rhabditida</taxon>
        <taxon>Tylenchina</taxon>
        <taxon>Panagrolaimomorpha</taxon>
        <taxon>Strongyloidoidea</taxon>
        <taxon>Steinernematidae</taxon>
        <taxon>Steinernema</taxon>
    </lineage>
</organism>
<keyword evidence="1" id="KW-1133">Transmembrane helix</keyword>
<keyword evidence="1" id="KW-0812">Transmembrane</keyword>
<comment type="caution">
    <text evidence="2">The sequence shown here is derived from an EMBL/GenBank/DDBJ whole genome shotgun (WGS) entry which is preliminary data.</text>
</comment>
<evidence type="ECO:0000256" key="1">
    <source>
        <dbReference type="SAM" id="Phobius"/>
    </source>
</evidence>
<keyword evidence="3" id="KW-1185">Reference proteome</keyword>
<proteinExistence type="predicted"/>